<evidence type="ECO:0000313" key="1">
    <source>
        <dbReference type="EMBL" id="KIY72825.1"/>
    </source>
</evidence>
<sequence>MRHWGGRFSLRPREVLLPGLVPTRMRPTSSPSSFQRYAPIAVSDPTLLLIDELELSNFGPVHCNCYVQTVNLLVHPPEAGRLRLRTEIRLSLVGSLQATTEANVANWIGKNRRFF</sequence>
<accession>A0A0D7BRH4</accession>
<evidence type="ECO:0000313" key="2">
    <source>
        <dbReference type="Proteomes" id="UP000054007"/>
    </source>
</evidence>
<dbReference type="AlphaFoldDB" id="A0A0D7BRH4"/>
<organism evidence="1 2">
    <name type="scientific">Cylindrobasidium torrendii FP15055 ss-10</name>
    <dbReference type="NCBI Taxonomy" id="1314674"/>
    <lineage>
        <taxon>Eukaryota</taxon>
        <taxon>Fungi</taxon>
        <taxon>Dikarya</taxon>
        <taxon>Basidiomycota</taxon>
        <taxon>Agaricomycotina</taxon>
        <taxon>Agaricomycetes</taxon>
        <taxon>Agaricomycetidae</taxon>
        <taxon>Agaricales</taxon>
        <taxon>Marasmiineae</taxon>
        <taxon>Physalacriaceae</taxon>
        <taxon>Cylindrobasidium</taxon>
    </lineage>
</organism>
<reference evidence="1 2" key="1">
    <citation type="journal article" date="2015" name="Fungal Genet. Biol.">
        <title>Evolution of novel wood decay mechanisms in Agaricales revealed by the genome sequences of Fistulina hepatica and Cylindrobasidium torrendii.</title>
        <authorList>
            <person name="Floudas D."/>
            <person name="Held B.W."/>
            <person name="Riley R."/>
            <person name="Nagy L.G."/>
            <person name="Koehler G."/>
            <person name="Ransdell A.S."/>
            <person name="Younus H."/>
            <person name="Chow J."/>
            <person name="Chiniquy J."/>
            <person name="Lipzen A."/>
            <person name="Tritt A."/>
            <person name="Sun H."/>
            <person name="Haridas S."/>
            <person name="LaButti K."/>
            <person name="Ohm R.A."/>
            <person name="Kues U."/>
            <person name="Blanchette R.A."/>
            <person name="Grigoriev I.V."/>
            <person name="Minto R.E."/>
            <person name="Hibbett D.S."/>
        </authorList>
    </citation>
    <scope>NUCLEOTIDE SEQUENCE [LARGE SCALE GENOMIC DNA]</scope>
    <source>
        <strain evidence="1 2">FP15055 ss-10</strain>
    </source>
</reference>
<name>A0A0D7BRH4_9AGAR</name>
<gene>
    <name evidence="1" type="ORF">CYLTODRAFT_8448</name>
</gene>
<keyword evidence="2" id="KW-1185">Reference proteome</keyword>
<protein>
    <submittedName>
        <fullName evidence="1">Uncharacterized protein</fullName>
    </submittedName>
</protein>
<dbReference type="Proteomes" id="UP000054007">
    <property type="component" value="Unassembled WGS sequence"/>
</dbReference>
<proteinExistence type="predicted"/>
<dbReference type="EMBL" id="KN880440">
    <property type="protein sequence ID" value="KIY72825.1"/>
    <property type="molecule type" value="Genomic_DNA"/>
</dbReference>